<dbReference type="Gene3D" id="2.40.50.100">
    <property type="match status" value="1"/>
</dbReference>
<gene>
    <name evidence="1" type="ORF">BkAM31D_19460</name>
</gene>
<dbReference type="EMBL" id="CP020814">
    <property type="protein sequence ID" value="ARK31836.1"/>
    <property type="molecule type" value="Genomic_DNA"/>
</dbReference>
<dbReference type="Proteomes" id="UP000193006">
    <property type="component" value="Chromosome"/>
</dbReference>
<dbReference type="InterPro" id="IPR011053">
    <property type="entry name" value="Single_hybrid_motif"/>
</dbReference>
<dbReference type="STRING" id="199441.BkAM31D_19460"/>
<organism evidence="1 2">
    <name type="scientific">Halalkalibacter krulwichiae</name>
    <dbReference type="NCBI Taxonomy" id="199441"/>
    <lineage>
        <taxon>Bacteria</taxon>
        <taxon>Bacillati</taxon>
        <taxon>Bacillota</taxon>
        <taxon>Bacilli</taxon>
        <taxon>Bacillales</taxon>
        <taxon>Bacillaceae</taxon>
        <taxon>Halalkalibacter</taxon>
    </lineage>
</organism>
<evidence type="ECO:0000313" key="1">
    <source>
        <dbReference type="EMBL" id="ARK31836.1"/>
    </source>
</evidence>
<accession>A0A1X9MEJ5</accession>
<proteinExistence type="predicted"/>
<dbReference type="AlphaFoldDB" id="A0A1X9MEJ5"/>
<protein>
    <submittedName>
        <fullName evidence="1">Uncharacterized protein</fullName>
    </submittedName>
</protein>
<dbReference type="RefSeq" id="WP_066156238.1">
    <property type="nucleotide sequence ID" value="NZ_CP020814.1"/>
</dbReference>
<evidence type="ECO:0000313" key="2">
    <source>
        <dbReference type="Proteomes" id="UP000193006"/>
    </source>
</evidence>
<keyword evidence="2" id="KW-1185">Reference proteome</keyword>
<dbReference type="SUPFAM" id="SSF51230">
    <property type="entry name" value="Single hybrid motif"/>
    <property type="match status" value="1"/>
</dbReference>
<reference evidence="1 2" key="1">
    <citation type="submission" date="2017-04" db="EMBL/GenBank/DDBJ databases">
        <title>Bacillus krulwichiae AM31D Genome sequencing and assembly.</title>
        <authorList>
            <person name="Krulwich T.A."/>
            <person name="Anastor L."/>
            <person name="Ehrlich R."/>
            <person name="Ehrlich G.D."/>
            <person name="Janto B."/>
        </authorList>
    </citation>
    <scope>NUCLEOTIDE SEQUENCE [LARGE SCALE GENOMIC DNA]</scope>
    <source>
        <strain evidence="1 2">AM31D</strain>
    </source>
</reference>
<name>A0A1X9MEJ5_9BACI</name>
<dbReference type="KEGG" id="bkw:BkAM31D_19460"/>
<sequence>MKSFRTVDSSIDGIIEKVHVQSGEYVHEWQPLFEVKTASGTLRNLEFSFSGVVSRVNVTPGDLVYSNMTLALVEEDSSPCGCD</sequence>